<accession>A0ABP0KV87</accession>
<gene>
    <name evidence="1" type="ORF">SCF082_LOCUS18976</name>
</gene>
<comment type="caution">
    <text evidence="1">The sequence shown here is derived from an EMBL/GenBank/DDBJ whole genome shotgun (WGS) entry which is preliminary data.</text>
</comment>
<keyword evidence="2" id="KW-1185">Reference proteome</keyword>
<evidence type="ECO:0000313" key="1">
    <source>
        <dbReference type="EMBL" id="CAK9029874.1"/>
    </source>
</evidence>
<name>A0ABP0KV87_9DINO</name>
<protein>
    <submittedName>
        <fullName evidence="1">Uncharacterized protein</fullName>
    </submittedName>
</protein>
<organism evidence="1 2">
    <name type="scientific">Durusdinium trenchii</name>
    <dbReference type="NCBI Taxonomy" id="1381693"/>
    <lineage>
        <taxon>Eukaryota</taxon>
        <taxon>Sar</taxon>
        <taxon>Alveolata</taxon>
        <taxon>Dinophyceae</taxon>
        <taxon>Suessiales</taxon>
        <taxon>Symbiodiniaceae</taxon>
        <taxon>Durusdinium</taxon>
    </lineage>
</organism>
<sequence length="371" mass="42424">DLLAFIDTYKDDRCNPQAHPVHLILDLLGTKAADSNRLHAGQLESWYREYTNMRNNPGLFKESVVTLGAGEIDMSFRNLKLSYQGSERQPPNNLQIALRFSRAIEVNQKDGTHPPQWSTEERLREVVNRFHVTTGLTARHRVDDDKFKSILNLIQGTCSQSRDVIAQRLDHHKWRESAFSSDQLKSTRWVIGTAPKMAACPMKKSLTVTPESQVLHLELVVQTFVDAGRKVRSSARAKMRLNQDQFDRYCDFACVYASVLTEARQLSSWTKEKEINLRKLFFQKDYFAEIEAAISSKLQTWQLTHLSLWSDYIEPPSTSTVVPDEDIMAMEDEATAAKFREIKAKIATDTATMTRYNAQEAATAKRLHVVE</sequence>
<feature type="non-terminal residue" evidence="1">
    <location>
        <position position="1"/>
    </location>
</feature>
<dbReference type="Proteomes" id="UP001642464">
    <property type="component" value="Unassembled WGS sequence"/>
</dbReference>
<feature type="non-terminal residue" evidence="1">
    <location>
        <position position="371"/>
    </location>
</feature>
<evidence type="ECO:0000313" key="2">
    <source>
        <dbReference type="Proteomes" id="UP001642464"/>
    </source>
</evidence>
<dbReference type="EMBL" id="CAXAMM010012862">
    <property type="protein sequence ID" value="CAK9029874.1"/>
    <property type="molecule type" value="Genomic_DNA"/>
</dbReference>
<reference evidence="1 2" key="1">
    <citation type="submission" date="2024-02" db="EMBL/GenBank/DDBJ databases">
        <authorList>
            <person name="Chen Y."/>
            <person name="Shah S."/>
            <person name="Dougan E. K."/>
            <person name="Thang M."/>
            <person name="Chan C."/>
        </authorList>
    </citation>
    <scope>NUCLEOTIDE SEQUENCE [LARGE SCALE GENOMIC DNA]</scope>
</reference>
<proteinExistence type="predicted"/>